<gene>
    <name evidence="1" type="ORF">JW592_31830</name>
</gene>
<evidence type="ECO:0008006" key="3">
    <source>
        <dbReference type="Google" id="ProtNLM"/>
    </source>
</evidence>
<comment type="caution">
    <text evidence="1">The sequence shown here is derived from an EMBL/GenBank/DDBJ whole genome shotgun (WGS) entry which is preliminary data.</text>
</comment>
<evidence type="ECO:0000313" key="1">
    <source>
        <dbReference type="EMBL" id="MBO8190003.1"/>
    </source>
</evidence>
<reference evidence="1 2" key="1">
    <citation type="submission" date="2021-02" db="EMBL/GenBank/DDBJ databases">
        <title>Streptomyces spirodelae sp. nov., isolated from duckweed.</title>
        <authorList>
            <person name="Saimee Y."/>
            <person name="Duangmal K."/>
        </authorList>
    </citation>
    <scope>NUCLEOTIDE SEQUENCE [LARGE SCALE GENOMIC DNA]</scope>
    <source>
        <strain evidence="1 2">DW4-2</strain>
    </source>
</reference>
<organism evidence="1 2">
    <name type="scientific">Streptomyces spirodelae</name>
    <dbReference type="NCBI Taxonomy" id="2812904"/>
    <lineage>
        <taxon>Bacteria</taxon>
        <taxon>Bacillati</taxon>
        <taxon>Actinomycetota</taxon>
        <taxon>Actinomycetes</taxon>
        <taxon>Kitasatosporales</taxon>
        <taxon>Streptomycetaceae</taxon>
        <taxon>Streptomyces</taxon>
    </lineage>
</organism>
<name>A0ABS3X3Q1_9ACTN</name>
<sequence>MSARTSIPRARLVDRAVTRV</sequence>
<dbReference type="EMBL" id="JAFFZN010000050">
    <property type="protein sequence ID" value="MBO8190003.1"/>
    <property type="molecule type" value="Genomic_DNA"/>
</dbReference>
<keyword evidence="2" id="KW-1185">Reference proteome</keyword>
<dbReference type="RefSeq" id="WP_209268764.1">
    <property type="nucleotide sequence ID" value="NZ_JAFFZN010000050.1"/>
</dbReference>
<protein>
    <recommendedName>
        <fullName evidence="3">TetR/AcrR family transcriptional regulator</fullName>
    </recommendedName>
</protein>
<dbReference type="Proteomes" id="UP001518976">
    <property type="component" value="Unassembled WGS sequence"/>
</dbReference>
<accession>A0ABS3X3Q1</accession>
<proteinExistence type="predicted"/>
<evidence type="ECO:0000313" key="2">
    <source>
        <dbReference type="Proteomes" id="UP001518976"/>
    </source>
</evidence>